<organism evidence="1 2">
    <name type="scientific">Brevibacillus borstelensis AK1</name>
    <dbReference type="NCBI Taxonomy" id="1300222"/>
    <lineage>
        <taxon>Bacteria</taxon>
        <taxon>Bacillati</taxon>
        <taxon>Bacillota</taxon>
        <taxon>Bacilli</taxon>
        <taxon>Bacillales</taxon>
        <taxon>Paenibacillaceae</taxon>
        <taxon>Brevibacillus</taxon>
    </lineage>
</organism>
<evidence type="ECO:0000313" key="2">
    <source>
        <dbReference type="Proteomes" id="UP000012081"/>
    </source>
</evidence>
<keyword evidence="2" id="KW-1185">Reference proteome</keyword>
<reference evidence="1 2" key="1">
    <citation type="submission" date="2013-03" db="EMBL/GenBank/DDBJ databases">
        <title>Assembly of a new bacterial strain Brevibacillus borstelensis AK1.</title>
        <authorList>
            <person name="Rajan I."/>
            <person name="PoliReddy D."/>
            <person name="Sugumar T."/>
            <person name="Rathinam K."/>
            <person name="Alqarawi S."/>
            <person name="Khalil A.B."/>
            <person name="Sivakumar N."/>
        </authorList>
    </citation>
    <scope>NUCLEOTIDE SEQUENCE [LARGE SCALE GENOMIC DNA]</scope>
    <source>
        <strain evidence="1 2">AK1</strain>
    </source>
</reference>
<name>M8DEI7_9BACL</name>
<dbReference type="EMBL" id="APBN01000001">
    <property type="protein sequence ID" value="EMT54759.1"/>
    <property type="molecule type" value="Genomic_DNA"/>
</dbReference>
<gene>
    <name evidence="1" type="ORF">I532_04105</name>
</gene>
<protein>
    <submittedName>
        <fullName evidence="1">Uncharacterized protein</fullName>
    </submittedName>
</protein>
<dbReference type="STRING" id="1300222.I532_04105"/>
<accession>M8DEI7</accession>
<dbReference type="PATRIC" id="fig|1300222.3.peg.853"/>
<dbReference type="RefSeq" id="WP_003386575.1">
    <property type="nucleotide sequence ID" value="NZ_APBN01000001.1"/>
</dbReference>
<dbReference type="AlphaFoldDB" id="M8DEI7"/>
<proteinExistence type="predicted"/>
<sequence>MSIFTKRGSEAVASATAEKDGGGSALVAFPSGTTLKVRVKSAEDSAEYYGYSIFKKVNTFVPEKPAERNAKGFITGNPTVWDRAADYYYGLAKKAREAGDEAAAKEYSDAAYLFKGKPRYLMGFGSLETGEDIVVDLSAKQAKTIIAAIQKYAKKLDKIAFELSKSGSSTDTTVTLTPILDMDEDLTDAERANFAKCGEKPFDFALFDDCLYLADETEQIKNLVVAGFDIGILGLSLGVAAQPDATSESTAQSDEDIPQF</sequence>
<dbReference type="Proteomes" id="UP000012081">
    <property type="component" value="Unassembled WGS sequence"/>
</dbReference>
<comment type="caution">
    <text evidence="1">The sequence shown here is derived from an EMBL/GenBank/DDBJ whole genome shotgun (WGS) entry which is preliminary data.</text>
</comment>
<evidence type="ECO:0000313" key="1">
    <source>
        <dbReference type="EMBL" id="EMT54759.1"/>
    </source>
</evidence>